<keyword evidence="2" id="KW-1185">Reference proteome</keyword>
<sequence>MKTGKKSESRNHSTCFFLSLKSGGFSITLGVSWNQLEHSQTSFFHPYGGAFKHHKSTLYSESLLAMQILQKSHRRLSRQRWPYEPNVDGMLCRAGDNVRTDDKLSPRFQYRKPVVGVSCNGCNKHIGERFVVPNPPDQGAFEGWYLFHLDRILYSDGTHLRYADTHQVAVSDE</sequence>
<evidence type="ECO:0000313" key="1">
    <source>
        <dbReference type="EMBL" id="KAK8990486.1"/>
    </source>
</evidence>
<proteinExistence type="predicted"/>
<name>A0ABR2PPW0_9ROSI</name>
<dbReference type="Proteomes" id="UP001396334">
    <property type="component" value="Unassembled WGS sequence"/>
</dbReference>
<gene>
    <name evidence="1" type="ORF">V6N11_009185</name>
</gene>
<accession>A0ABR2PPW0</accession>
<evidence type="ECO:0000313" key="2">
    <source>
        <dbReference type="Proteomes" id="UP001396334"/>
    </source>
</evidence>
<organism evidence="1 2">
    <name type="scientific">Hibiscus sabdariffa</name>
    <name type="common">roselle</name>
    <dbReference type="NCBI Taxonomy" id="183260"/>
    <lineage>
        <taxon>Eukaryota</taxon>
        <taxon>Viridiplantae</taxon>
        <taxon>Streptophyta</taxon>
        <taxon>Embryophyta</taxon>
        <taxon>Tracheophyta</taxon>
        <taxon>Spermatophyta</taxon>
        <taxon>Magnoliopsida</taxon>
        <taxon>eudicotyledons</taxon>
        <taxon>Gunneridae</taxon>
        <taxon>Pentapetalae</taxon>
        <taxon>rosids</taxon>
        <taxon>malvids</taxon>
        <taxon>Malvales</taxon>
        <taxon>Malvaceae</taxon>
        <taxon>Malvoideae</taxon>
        <taxon>Hibiscus</taxon>
    </lineage>
</organism>
<dbReference type="EMBL" id="JBBPBN010000054">
    <property type="protein sequence ID" value="KAK8990486.1"/>
    <property type="molecule type" value="Genomic_DNA"/>
</dbReference>
<protein>
    <submittedName>
        <fullName evidence="1">Uncharacterized protein</fullName>
    </submittedName>
</protein>
<comment type="caution">
    <text evidence="1">The sequence shown here is derived from an EMBL/GenBank/DDBJ whole genome shotgun (WGS) entry which is preliminary data.</text>
</comment>
<reference evidence="1 2" key="1">
    <citation type="journal article" date="2024" name="G3 (Bethesda)">
        <title>Genome assembly of Hibiscus sabdariffa L. provides insights into metabolisms of medicinal natural products.</title>
        <authorList>
            <person name="Kim T."/>
        </authorList>
    </citation>
    <scope>NUCLEOTIDE SEQUENCE [LARGE SCALE GENOMIC DNA]</scope>
    <source>
        <strain evidence="1">TK-2024</strain>
        <tissue evidence="1">Old leaves</tissue>
    </source>
</reference>